<name>A0A6J7EXY4_9ZZZZ</name>
<gene>
    <name evidence="1" type="ORF">UFOPK3482_00953</name>
</gene>
<accession>A0A6J7EXY4</accession>
<reference evidence="1" key="1">
    <citation type="submission" date="2020-05" db="EMBL/GenBank/DDBJ databases">
        <authorList>
            <person name="Chiriac C."/>
            <person name="Salcher M."/>
            <person name="Ghai R."/>
            <person name="Kavagutti S V."/>
        </authorList>
    </citation>
    <scope>NUCLEOTIDE SEQUENCE</scope>
</reference>
<organism evidence="1">
    <name type="scientific">freshwater metagenome</name>
    <dbReference type="NCBI Taxonomy" id="449393"/>
    <lineage>
        <taxon>unclassified sequences</taxon>
        <taxon>metagenomes</taxon>
        <taxon>ecological metagenomes</taxon>
    </lineage>
</organism>
<dbReference type="EMBL" id="CAFBLZ010000086">
    <property type="protein sequence ID" value="CAB4887261.1"/>
    <property type="molecule type" value="Genomic_DNA"/>
</dbReference>
<sequence>MAKLGEKFLILTEYPSAVEVASPKMDAESGSALAVAKFEATTNRKPGKK</sequence>
<dbReference type="AlphaFoldDB" id="A0A6J7EXY4"/>
<protein>
    <submittedName>
        <fullName evidence="1">Unannotated protein</fullName>
    </submittedName>
</protein>
<proteinExistence type="predicted"/>
<evidence type="ECO:0000313" key="1">
    <source>
        <dbReference type="EMBL" id="CAB4887261.1"/>
    </source>
</evidence>